<accession>A0ABT9PN41</accession>
<name>A0ABT9PN41_9HYPH</name>
<keyword evidence="2" id="KW-1185">Reference proteome</keyword>
<organism evidence="1 2">
    <name type="scientific">Neorhizobium huautlense</name>
    <dbReference type="NCBI Taxonomy" id="67774"/>
    <lineage>
        <taxon>Bacteria</taxon>
        <taxon>Pseudomonadati</taxon>
        <taxon>Pseudomonadota</taxon>
        <taxon>Alphaproteobacteria</taxon>
        <taxon>Hyphomicrobiales</taxon>
        <taxon>Rhizobiaceae</taxon>
        <taxon>Rhizobium/Agrobacterium group</taxon>
        <taxon>Neorhizobium</taxon>
    </lineage>
</organism>
<reference evidence="1 2" key="1">
    <citation type="submission" date="2023-07" db="EMBL/GenBank/DDBJ databases">
        <title>Sorghum-associated microbial communities from plants grown in Nebraska, USA.</title>
        <authorList>
            <person name="Schachtman D."/>
        </authorList>
    </citation>
    <scope>NUCLEOTIDE SEQUENCE [LARGE SCALE GENOMIC DNA]</scope>
    <source>
        <strain evidence="1 2">DS1307</strain>
    </source>
</reference>
<dbReference type="Proteomes" id="UP001241472">
    <property type="component" value="Unassembled WGS sequence"/>
</dbReference>
<gene>
    <name evidence="1" type="ORF">J2T09_000319</name>
</gene>
<dbReference type="InterPro" id="IPR011473">
    <property type="entry name" value="DUF1579"/>
</dbReference>
<comment type="caution">
    <text evidence="1">The sequence shown here is derived from an EMBL/GenBank/DDBJ whole genome shotgun (WGS) entry which is preliminary data.</text>
</comment>
<sequence length="157" mass="17736">MSAVDMFKPQAEHRALERMVGTWDAKSSITGPDAHWTETCRSLDGMWYIAEGEGDVPGGTAKTILTVGYDPDKRKYVGTWLGSMMGMLWVYEGEFSADGNTLSLYTTGPDCEIEGKIADYREQIVFEDENHRLFTSATKQPDGSWQTFQDLNYTRIR</sequence>
<evidence type="ECO:0008006" key="3">
    <source>
        <dbReference type="Google" id="ProtNLM"/>
    </source>
</evidence>
<dbReference type="Pfam" id="PF07617">
    <property type="entry name" value="DUF1579"/>
    <property type="match status" value="1"/>
</dbReference>
<proteinExistence type="predicted"/>
<protein>
    <recommendedName>
        <fullName evidence="3">DUF1579 domain-containing protein</fullName>
    </recommendedName>
</protein>
<evidence type="ECO:0000313" key="1">
    <source>
        <dbReference type="EMBL" id="MDP9835578.1"/>
    </source>
</evidence>
<evidence type="ECO:0000313" key="2">
    <source>
        <dbReference type="Proteomes" id="UP001241472"/>
    </source>
</evidence>
<dbReference type="RefSeq" id="WP_306830332.1">
    <property type="nucleotide sequence ID" value="NZ_JAUSRF010000001.1"/>
</dbReference>
<dbReference type="EMBL" id="JAUSRF010000001">
    <property type="protein sequence ID" value="MDP9835578.1"/>
    <property type="molecule type" value="Genomic_DNA"/>
</dbReference>